<comment type="caution">
    <text evidence="3">The sequence shown here is derived from an EMBL/GenBank/DDBJ whole genome shotgun (WGS) entry which is preliminary data.</text>
</comment>
<evidence type="ECO:0000256" key="1">
    <source>
        <dbReference type="ARBA" id="ARBA00022729"/>
    </source>
</evidence>
<feature type="chain" id="PRO_5038929441" evidence="2">
    <location>
        <begin position="23"/>
        <end position="208"/>
    </location>
</feature>
<dbReference type="RefSeq" id="WP_171104849.1">
    <property type="nucleotide sequence ID" value="NZ_BMPT01000002.1"/>
</dbReference>
<dbReference type="PROSITE" id="PS51257">
    <property type="entry name" value="PROKAR_LIPOPROTEIN"/>
    <property type="match status" value="1"/>
</dbReference>
<evidence type="ECO:0000313" key="3">
    <source>
        <dbReference type="EMBL" id="GGM13403.1"/>
    </source>
</evidence>
<gene>
    <name evidence="3" type="ORF">GCM10010102_06210</name>
</gene>
<dbReference type="InterPro" id="IPR029050">
    <property type="entry name" value="Immunoprotect_excell_Ig-like"/>
</dbReference>
<name>A0A8H9GE68_9MICO</name>
<keyword evidence="1 2" id="KW-0732">Signal</keyword>
<dbReference type="Gene3D" id="2.60.40.1240">
    <property type="match status" value="1"/>
</dbReference>
<dbReference type="EMBL" id="BMPT01000002">
    <property type="protein sequence ID" value="GGM13403.1"/>
    <property type="molecule type" value="Genomic_DNA"/>
</dbReference>
<evidence type="ECO:0000313" key="4">
    <source>
        <dbReference type="Proteomes" id="UP000655589"/>
    </source>
</evidence>
<dbReference type="AlphaFoldDB" id="A0A8H9GE68"/>
<dbReference type="Proteomes" id="UP000655589">
    <property type="component" value="Unassembled WGS sequence"/>
</dbReference>
<protein>
    <submittedName>
        <fullName evidence="3">Uncharacterized protein</fullName>
    </submittedName>
</protein>
<reference evidence="3" key="1">
    <citation type="journal article" date="2014" name="Int. J. Syst. Evol. Microbiol.">
        <title>Complete genome sequence of Corynebacterium casei LMG S-19264T (=DSM 44701T), isolated from a smear-ripened cheese.</title>
        <authorList>
            <consortium name="US DOE Joint Genome Institute (JGI-PGF)"/>
            <person name="Walter F."/>
            <person name="Albersmeier A."/>
            <person name="Kalinowski J."/>
            <person name="Ruckert C."/>
        </authorList>
    </citation>
    <scope>NUCLEOTIDE SEQUENCE</scope>
    <source>
        <strain evidence="3">JCM 3051</strain>
    </source>
</reference>
<accession>A0A8H9GE68</accession>
<reference evidence="3" key="2">
    <citation type="submission" date="2020-09" db="EMBL/GenBank/DDBJ databases">
        <authorList>
            <person name="Sun Q."/>
            <person name="Ohkuma M."/>
        </authorList>
    </citation>
    <scope>NUCLEOTIDE SEQUENCE</scope>
    <source>
        <strain evidence="3">JCM 3051</strain>
    </source>
</reference>
<feature type="signal peptide" evidence="2">
    <location>
        <begin position="1"/>
        <end position="22"/>
    </location>
</feature>
<proteinExistence type="predicted"/>
<sequence length="208" mass="21750">MRHGRRRVTWRGTALVVGAVTAGCALVTALPLDSGVDDPFVVEGAVGETLDLDYAELTVTDVRVADTVAGFAETALAGGTFVVVDVTWRATQQATTFAGAEITDARGRRYWPAALGDCAVSVSTQPGYAWHATYCFDVPQEALAGATVRLARGSQSEEYAEQRRDAVAVVGLGITADEAPALWEATETVTPEPQGFATPATTGEGDEG</sequence>
<evidence type="ECO:0000256" key="2">
    <source>
        <dbReference type="SAM" id="SignalP"/>
    </source>
</evidence>
<organism evidence="3 4">
    <name type="scientific">Promicromonospora citrea</name>
    <dbReference type="NCBI Taxonomy" id="43677"/>
    <lineage>
        <taxon>Bacteria</taxon>
        <taxon>Bacillati</taxon>
        <taxon>Actinomycetota</taxon>
        <taxon>Actinomycetes</taxon>
        <taxon>Micrococcales</taxon>
        <taxon>Promicromonosporaceae</taxon>
        <taxon>Promicromonospora</taxon>
    </lineage>
</organism>
<keyword evidence="4" id="KW-1185">Reference proteome</keyword>